<reference evidence="1 2" key="1">
    <citation type="journal article" date="2015" name="Environ. Microbiol.">
        <title>Metagenome sequence of Elaphomyces granulatus from sporocarp tissue reveals Ascomycota ectomycorrhizal fingerprints of genome expansion and a Proteobacteria-rich microbiome.</title>
        <authorList>
            <person name="Quandt C.A."/>
            <person name="Kohler A."/>
            <person name="Hesse C.N."/>
            <person name="Sharpton T.J."/>
            <person name="Martin F."/>
            <person name="Spatafora J.W."/>
        </authorList>
    </citation>
    <scope>NUCLEOTIDE SEQUENCE [LARGE SCALE GENOMIC DNA]</scope>
    <source>
        <strain evidence="1 2">OSC145934</strain>
    </source>
</reference>
<evidence type="ECO:0000313" key="1">
    <source>
        <dbReference type="EMBL" id="OXV12223.1"/>
    </source>
</evidence>
<dbReference type="AlphaFoldDB" id="A0A232M780"/>
<evidence type="ECO:0000313" key="2">
    <source>
        <dbReference type="Proteomes" id="UP000243515"/>
    </source>
</evidence>
<dbReference type="Proteomes" id="UP000243515">
    <property type="component" value="Unassembled WGS sequence"/>
</dbReference>
<organism evidence="1 2">
    <name type="scientific">Elaphomyces granulatus</name>
    <dbReference type="NCBI Taxonomy" id="519963"/>
    <lineage>
        <taxon>Eukaryota</taxon>
        <taxon>Fungi</taxon>
        <taxon>Dikarya</taxon>
        <taxon>Ascomycota</taxon>
        <taxon>Pezizomycotina</taxon>
        <taxon>Eurotiomycetes</taxon>
        <taxon>Eurotiomycetidae</taxon>
        <taxon>Eurotiales</taxon>
        <taxon>Elaphomycetaceae</taxon>
        <taxon>Elaphomyces</taxon>
    </lineage>
</organism>
<proteinExistence type="predicted"/>
<keyword evidence="2" id="KW-1185">Reference proteome</keyword>
<dbReference type="OrthoDB" id="5420280at2759"/>
<name>A0A232M780_9EURO</name>
<dbReference type="EMBL" id="NPHW01000255">
    <property type="protein sequence ID" value="OXV12223.1"/>
    <property type="molecule type" value="Genomic_DNA"/>
</dbReference>
<protein>
    <submittedName>
        <fullName evidence="1">Uncharacterized protein</fullName>
    </submittedName>
</protein>
<accession>A0A232M780</accession>
<comment type="caution">
    <text evidence="1">The sequence shown here is derived from an EMBL/GenBank/DDBJ whole genome shotgun (WGS) entry which is preliminary data.</text>
</comment>
<feature type="non-terminal residue" evidence="1">
    <location>
        <position position="239"/>
    </location>
</feature>
<sequence length="239" mass="27135">MTAIKKWIEAGTDVAHGGNALYDATLYSHGRADFDVYERLYGLHPSIMSSIDDDAVIRVLNRHAADISSKFKVVSQAYEESFRRFIDALNESSDSRVHFEEPQSDLTMAYWKFFQCIIKRVIGSVLHVEPIVVADGPHEYTRDWAFIELHPNKFDWSTFAGNKVYVAEYVYRENGLLQAFGVTKDDEIRQPQHLDVHGEKALLVVKNGLTTGTTVGRVNGLESFTRAYLNYGIKHTSIE</sequence>
<gene>
    <name evidence="1" type="ORF">Egran_00016</name>
</gene>